<dbReference type="Proteomes" id="UP000024635">
    <property type="component" value="Unassembled WGS sequence"/>
</dbReference>
<dbReference type="EMBL" id="JARK01001671">
    <property type="protein sequence ID" value="EYB83436.1"/>
    <property type="molecule type" value="Genomic_DNA"/>
</dbReference>
<proteinExistence type="predicted"/>
<accession>A0A016RYR8</accession>
<sequence>MVEQHPSGLCHTRLRVFHLHIVHVCSRVKFSLSSHHRNLPSSAHFSGNNVGQRVYNVGAVCAGCPAACEAGLCPVP</sequence>
<protein>
    <submittedName>
        <fullName evidence="1">Uncharacterized protein</fullName>
    </submittedName>
</protein>
<gene>
    <name evidence="1" type="primary">Acey_s0335.g2861</name>
    <name evidence="1" type="ORF">Y032_0335g2861</name>
</gene>
<comment type="caution">
    <text evidence="1">The sequence shown here is derived from an EMBL/GenBank/DDBJ whole genome shotgun (WGS) entry which is preliminary data.</text>
</comment>
<reference evidence="2" key="1">
    <citation type="journal article" date="2015" name="Nat. Genet.">
        <title>The genome and transcriptome of the zoonotic hookworm Ancylostoma ceylanicum identify infection-specific gene families.</title>
        <authorList>
            <person name="Schwarz E.M."/>
            <person name="Hu Y."/>
            <person name="Antoshechkin I."/>
            <person name="Miller M.M."/>
            <person name="Sternberg P.W."/>
            <person name="Aroian R.V."/>
        </authorList>
    </citation>
    <scope>NUCLEOTIDE SEQUENCE</scope>
    <source>
        <strain evidence="2">HY135</strain>
    </source>
</reference>
<dbReference type="AlphaFoldDB" id="A0A016RYR8"/>
<organism evidence="1 2">
    <name type="scientific">Ancylostoma ceylanicum</name>
    <dbReference type="NCBI Taxonomy" id="53326"/>
    <lineage>
        <taxon>Eukaryota</taxon>
        <taxon>Metazoa</taxon>
        <taxon>Ecdysozoa</taxon>
        <taxon>Nematoda</taxon>
        <taxon>Chromadorea</taxon>
        <taxon>Rhabditida</taxon>
        <taxon>Rhabditina</taxon>
        <taxon>Rhabditomorpha</taxon>
        <taxon>Strongyloidea</taxon>
        <taxon>Ancylostomatidae</taxon>
        <taxon>Ancylostomatinae</taxon>
        <taxon>Ancylostoma</taxon>
    </lineage>
</organism>
<keyword evidence="2" id="KW-1185">Reference proteome</keyword>
<evidence type="ECO:0000313" key="1">
    <source>
        <dbReference type="EMBL" id="EYB83436.1"/>
    </source>
</evidence>
<evidence type="ECO:0000313" key="2">
    <source>
        <dbReference type="Proteomes" id="UP000024635"/>
    </source>
</evidence>
<name>A0A016RYR8_9BILA</name>